<sequence length="272" mass="29942">VILSVVLPTGQDLAKISPFSNVEIGQYNQNNNVVNDLVKIVTDNSFDGIDIDYPNMLPCYPSQGTQGQNFSTNNLNPVFISLIADLSSKLKQSNNSDKSTNAGINDIQKIFDAWNSYVSKSKLVLGIDFGGIVEVVISSNITADTNNQNLKIVNVTTAQFSFADERFKIHADFQYMHLGREPNTPTSNYTPLSNVGAIVSGVIGSFIFVNVIMAAGFILYRRKYSAGIPDLLVDTNNQACSDTNRHVYSDINCQVRSDTYSRIYSDTNHKVS</sequence>
<dbReference type="Proteomes" id="UP000789759">
    <property type="component" value="Unassembled WGS sequence"/>
</dbReference>
<evidence type="ECO:0000313" key="2">
    <source>
        <dbReference type="EMBL" id="CAG8544850.1"/>
    </source>
</evidence>
<organism evidence="2 3">
    <name type="scientific">Cetraspora pellucida</name>
    <dbReference type="NCBI Taxonomy" id="1433469"/>
    <lineage>
        <taxon>Eukaryota</taxon>
        <taxon>Fungi</taxon>
        <taxon>Fungi incertae sedis</taxon>
        <taxon>Mucoromycota</taxon>
        <taxon>Glomeromycotina</taxon>
        <taxon>Glomeromycetes</taxon>
        <taxon>Diversisporales</taxon>
        <taxon>Gigasporaceae</taxon>
        <taxon>Cetraspora</taxon>
    </lineage>
</organism>
<evidence type="ECO:0000256" key="1">
    <source>
        <dbReference type="SAM" id="Phobius"/>
    </source>
</evidence>
<name>A0A9N9AY14_9GLOM</name>
<keyword evidence="1" id="KW-0472">Membrane</keyword>
<keyword evidence="3" id="KW-1185">Reference proteome</keyword>
<proteinExistence type="predicted"/>
<keyword evidence="1" id="KW-1133">Transmembrane helix</keyword>
<protein>
    <submittedName>
        <fullName evidence="2">25231_t:CDS:1</fullName>
    </submittedName>
</protein>
<dbReference type="Gene3D" id="3.20.20.80">
    <property type="entry name" value="Glycosidases"/>
    <property type="match status" value="1"/>
</dbReference>
<dbReference type="AlphaFoldDB" id="A0A9N9AY14"/>
<feature type="transmembrane region" description="Helical" evidence="1">
    <location>
        <begin position="195"/>
        <end position="220"/>
    </location>
</feature>
<dbReference type="InterPro" id="IPR017853">
    <property type="entry name" value="GH"/>
</dbReference>
<evidence type="ECO:0000313" key="3">
    <source>
        <dbReference type="Proteomes" id="UP000789759"/>
    </source>
</evidence>
<comment type="caution">
    <text evidence="2">The sequence shown here is derived from an EMBL/GenBank/DDBJ whole genome shotgun (WGS) entry which is preliminary data.</text>
</comment>
<keyword evidence="1" id="KW-0812">Transmembrane</keyword>
<gene>
    <name evidence="2" type="ORF">CPELLU_LOCUS4468</name>
</gene>
<dbReference type="EMBL" id="CAJVQA010002369">
    <property type="protein sequence ID" value="CAG8544850.1"/>
    <property type="molecule type" value="Genomic_DNA"/>
</dbReference>
<accession>A0A9N9AY14</accession>
<feature type="non-terminal residue" evidence="2">
    <location>
        <position position="1"/>
    </location>
</feature>
<reference evidence="2" key="1">
    <citation type="submission" date="2021-06" db="EMBL/GenBank/DDBJ databases">
        <authorList>
            <person name="Kallberg Y."/>
            <person name="Tangrot J."/>
            <person name="Rosling A."/>
        </authorList>
    </citation>
    <scope>NUCLEOTIDE SEQUENCE</scope>
    <source>
        <strain evidence="2">FL966</strain>
    </source>
</reference>
<dbReference type="OrthoDB" id="73875at2759"/>
<dbReference type="SUPFAM" id="SSF51445">
    <property type="entry name" value="(Trans)glycosidases"/>
    <property type="match status" value="1"/>
</dbReference>